<dbReference type="AlphaFoldDB" id="A0A512CVT9"/>
<feature type="region of interest" description="Disordered" evidence="1">
    <location>
        <begin position="1"/>
        <end position="32"/>
    </location>
</feature>
<reference evidence="2 3" key="1">
    <citation type="submission" date="2019-07" db="EMBL/GenBank/DDBJ databases">
        <title>Whole genome shotgun sequence of Terrabacter aerolatus NBRC 106305.</title>
        <authorList>
            <person name="Hosoyama A."/>
            <person name="Uohara A."/>
            <person name="Ohji S."/>
            <person name="Ichikawa N."/>
        </authorList>
    </citation>
    <scope>NUCLEOTIDE SEQUENCE [LARGE SCALE GENOMIC DNA]</scope>
    <source>
        <strain evidence="2 3">NBRC 106305</strain>
    </source>
</reference>
<name>A0A512CVT9_9MICO</name>
<proteinExistence type="predicted"/>
<dbReference type="Proteomes" id="UP000321534">
    <property type="component" value="Unassembled WGS sequence"/>
</dbReference>
<gene>
    <name evidence="2" type="ORF">TAE01_01170</name>
</gene>
<sequence>MVVTSTGARVEDPETAGAADAPGAEAVGAGDVPTVPTRRAAVTRGAIASDCKEIRRAEVEADMAGPSHACEVSCRVRAEVARPLMRLHPEDRLTGPKVGPPLLSVFP</sequence>
<evidence type="ECO:0000313" key="3">
    <source>
        <dbReference type="Proteomes" id="UP000321534"/>
    </source>
</evidence>
<organism evidence="2 3">
    <name type="scientific">Terrabacter aerolatus</name>
    <dbReference type="NCBI Taxonomy" id="422442"/>
    <lineage>
        <taxon>Bacteria</taxon>
        <taxon>Bacillati</taxon>
        <taxon>Actinomycetota</taxon>
        <taxon>Actinomycetes</taxon>
        <taxon>Micrococcales</taxon>
        <taxon>Intrasporangiaceae</taxon>
        <taxon>Terrabacter</taxon>
    </lineage>
</organism>
<comment type="caution">
    <text evidence="2">The sequence shown here is derived from an EMBL/GenBank/DDBJ whole genome shotgun (WGS) entry which is preliminary data.</text>
</comment>
<evidence type="ECO:0000313" key="2">
    <source>
        <dbReference type="EMBL" id="GEO28307.1"/>
    </source>
</evidence>
<keyword evidence="3" id="KW-1185">Reference proteome</keyword>
<accession>A0A512CVT9</accession>
<dbReference type="EMBL" id="BJYX01000001">
    <property type="protein sequence ID" value="GEO28307.1"/>
    <property type="molecule type" value="Genomic_DNA"/>
</dbReference>
<protein>
    <submittedName>
        <fullName evidence="2">Uncharacterized protein</fullName>
    </submittedName>
</protein>
<feature type="compositionally biased region" description="Low complexity" evidence="1">
    <location>
        <begin position="15"/>
        <end position="32"/>
    </location>
</feature>
<evidence type="ECO:0000256" key="1">
    <source>
        <dbReference type="SAM" id="MobiDB-lite"/>
    </source>
</evidence>